<dbReference type="PANTHER" id="PTHR30136">
    <property type="entry name" value="HELIX-TURN-HELIX TRANSCRIPTIONAL REGULATOR, ICLR FAMILY"/>
    <property type="match status" value="1"/>
</dbReference>
<dbReference type="InterPro" id="IPR014757">
    <property type="entry name" value="Tscrpt_reg_IclR_C"/>
</dbReference>
<dbReference type="InterPro" id="IPR036388">
    <property type="entry name" value="WH-like_DNA-bd_sf"/>
</dbReference>
<dbReference type="SUPFAM" id="SSF55781">
    <property type="entry name" value="GAF domain-like"/>
    <property type="match status" value="1"/>
</dbReference>
<dbReference type="InterPro" id="IPR011991">
    <property type="entry name" value="ArsR-like_HTH"/>
</dbReference>
<dbReference type="GO" id="GO:0045892">
    <property type="term" value="P:negative regulation of DNA-templated transcription"/>
    <property type="evidence" value="ECO:0007669"/>
    <property type="project" value="TreeGrafter"/>
</dbReference>
<gene>
    <name evidence="6" type="ORF">GS429_00365</name>
</gene>
<dbReference type="InterPro" id="IPR050707">
    <property type="entry name" value="HTH_MetabolicPath_Reg"/>
</dbReference>
<sequence length="254" mass="28333">MEQEPKYPVRTTETTLAILDTLKEANEMGVTELSNQLNLGKSTVHNHLSTLRKHDFVVKEDEQYRLGLRFLELGGHSRNQMKLYEVAEPEVRALAEETEEMVNLATHEHGKCVYLYRAKGAQAVELDTYAGLRTGLHSTALGKAMLAHLPESRVDDIIETNGLSAETQHTITDRDELHEELETIRERGVAFDREERLNGLRCVAAPITDTDGRSIGAISVAAPTGRLKGDRFSTDMPDTVHSTANVIELSMTHM</sequence>
<dbReference type="InterPro" id="IPR005471">
    <property type="entry name" value="Tscrpt_reg_IclR_N"/>
</dbReference>
<dbReference type="CDD" id="cd00090">
    <property type="entry name" value="HTH_ARSR"/>
    <property type="match status" value="1"/>
</dbReference>
<dbReference type="InterPro" id="IPR036390">
    <property type="entry name" value="WH_DNA-bd_sf"/>
</dbReference>
<protein>
    <submittedName>
        <fullName evidence="6">Helix-turn-helix domain-containing protein</fullName>
    </submittedName>
</protein>
<evidence type="ECO:0000259" key="4">
    <source>
        <dbReference type="PROSITE" id="PS51077"/>
    </source>
</evidence>
<dbReference type="InterPro" id="IPR029016">
    <property type="entry name" value="GAF-like_dom_sf"/>
</dbReference>
<dbReference type="Pfam" id="PF01614">
    <property type="entry name" value="IclR_C"/>
    <property type="match status" value="1"/>
</dbReference>
<reference evidence="6 7" key="1">
    <citation type="submission" date="2020-01" db="EMBL/GenBank/DDBJ databases">
        <title>Natronorubrum sp. JWXQ-INN 674 isolated from Inner Mongolia Autonomous Region of China.</title>
        <authorList>
            <person name="Xue Q."/>
        </authorList>
    </citation>
    <scope>NUCLEOTIDE SEQUENCE [LARGE SCALE GENOMIC DNA]</scope>
    <source>
        <strain evidence="6 7">JWXQ-INN-674</strain>
    </source>
</reference>
<keyword evidence="1" id="KW-0805">Transcription regulation</keyword>
<evidence type="ECO:0000259" key="5">
    <source>
        <dbReference type="PROSITE" id="PS51078"/>
    </source>
</evidence>
<comment type="caution">
    <text evidence="6">The sequence shown here is derived from an EMBL/GenBank/DDBJ whole genome shotgun (WGS) entry which is preliminary data.</text>
</comment>
<evidence type="ECO:0000313" key="7">
    <source>
        <dbReference type="Proteomes" id="UP000434101"/>
    </source>
</evidence>
<dbReference type="Proteomes" id="UP000434101">
    <property type="component" value="Unassembled WGS sequence"/>
</dbReference>
<dbReference type="PROSITE" id="PS51078">
    <property type="entry name" value="ICLR_ED"/>
    <property type="match status" value="1"/>
</dbReference>
<dbReference type="SMART" id="SM00346">
    <property type="entry name" value="HTH_ICLR"/>
    <property type="match status" value="1"/>
</dbReference>
<proteinExistence type="predicted"/>
<dbReference type="GO" id="GO:0003677">
    <property type="term" value="F:DNA binding"/>
    <property type="evidence" value="ECO:0007669"/>
    <property type="project" value="UniProtKB-KW"/>
</dbReference>
<dbReference type="PANTHER" id="PTHR30136:SF35">
    <property type="entry name" value="HTH-TYPE TRANSCRIPTIONAL REGULATOR RV1719"/>
    <property type="match status" value="1"/>
</dbReference>
<dbReference type="Gene3D" id="1.10.10.10">
    <property type="entry name" value="Winged helix-like DNA-binding domain superfamily/Winged helix DNA-binding domain"/>
    <property type="match status" value="1"/>
</dbReference>
<dbReference type="SUPFAM" id="SSF46785">
    <property type="entry name" value="Winged helix' DNA-binding domain"/>
    <property type="match status" value="1"/>
</dbReference>
<dbReference type="OrthoDB" id="14763at2157"/>
<evidence type="ECO:0000256" key="1">
    <source>
        <dbReference type="ARBA" id="ARBA00023015"/>
    </source>
</evidence>
<feature type="domain" description="IclR-ED" evidence="5">
    <location>
        <begin position="69"/>
        <end position="253"/>
    </location>
</feature>
<dbReference type="Gene3D" id="3.30.450.40">
    <property type="match status" value="1"/>
</dbReference>
<feature type="domain" description="HTH iclR-type" evidence="4">
    <location>
        <begin position="9"/>
        <end position="68"/>
    </location>
</feature>
<organism evidence="6 7">
    <name type="scientific">Natronorubrum halalkaliphilum</name>
    <dbReference type="NCBI Taxonomy" id="2691917"/>
    <lineage>
        <taxon>Archaea</taxon>
        <taxon>Methanobacteriati</taxon>
        <taxon>Methanobacteriota</taxon>
        <taxon>Stenosarchaea group</taxon>
        <taxon>Halobacteria</taxon>
        <taxon>Halobacteriales</taxon>
        <taxon>Natrialbaceae</taxon>
        <taxon>Natronorubrum</taxon>
    </lineage>
</organism>
<dbReference type="Pfam" id="PF09339">
    <property type="entry name" value="HTH_IclR"/>
    <property type="match status" value="1"/>
</dbReference>
<name>A0A6B0VHF2_9EURY</name>
<dbReference type="EMBL" id="WUYX01000003">
    <property type="protein sequence ID" value="MXV60545.1"/>
    <property type="molecule type" value="Genomic_DNA"/>
</dbReference>
<keyword evidence="7" id="KW-1185">Reference proteome</keyword>
<evidence type="ECO:0000313" key="6">
    <source>
        <dbReference type="EMBL" id="MXV60545.1"/>
    </source>
</evidence>
<dbReference type="AlphaFoldDB" id="A0A6B0VHF2"/>
<keyword evidence="3" id="KW-0804">Transcription</keyword>
<dbReference type="InterPro" id="IPR001845">
    <property type="entry name" value="HTH_ArsR_DNA-bd_dom"/>
</dbReference>
<evidence type="ECO:0000256" key="3">
    <source>
        <dbReference type="ARBA" id="ARBA00023163"/>
    </source>
</evidence>
<dbReference type="GO" id="GO:0003700">
    <property type="term" value="F:DNA-binding transcription factor activity"/>
    <property type="evidence" value="ECO:0007669"/>
    <property type="project" value="InterPro"/>
</dbReference>
<keyword evidence="2" id="KW-0238">DNA-binding</keyword>
<accession>A0A6B0VHF2</accession>
<dbReference type="PROSITE" id="PS51077">
    <property type="entry name" value="HTH_ICLR"/>
    <property type="match status" value="1"/>
</dbReference>
<dbReference type="SMART" id="SM00418">
    <property type="entry name" value="HTH_ARSR"/>
    <property type="match status" value="1"/>
</dbReference>
<dbReference type="RefSeq" id="WP_160061595.1">
    <property type="nucleotide sequence ID" value="NZ_WUYX01000003.1"/>
</dbReference>
<evidence type="ECO:0000256" key="2">
    <source>
        <dbReference type="ARBA" id="ARBA00023125"/>
    </source>
</evidence>